<dbReference type="SUPFAM" id="SSF46992">
    <property type="entry name" value="Ribosomal protein S20"/>
    <property type="match status" value="1"/>
</dbReference>
<proteinExistence type="inferred from homology"/>
<dbReference type="EMBL" id="JAATHJ010000003">
    <property type="protein sequence ID" value="NJP36509.1"/>
    <property type="molecule type" value="Genomic_DNA"/>
</dbReference>
<dbReference type="AlphaFoldDB" id="A0A969PPD2"/>
<dbReference type="GO" id="GO:0070181">
    <property type="term" value="F:small ribosomal subunit rRNA binding"/>
    <property type="evidence" value="ECO:0007669"/>
    <property type="project" value="TreeGrafter"/>
</dbReference>
<dbReference type="InterPro" id="IPR036510">
    <property type="entry name" value="Ribosomal_bS20_sf"/>
</dbReference>
<sequence length="88" mass="10188">MANIKSAKKRVQVNELSRQRNYAFKSDLRTAVKAFYAKAEEKDVELAKEYFVKATSKIDKAVNKGLYHRNAANRRKARLQKRLDEVTA</sequence>
<dbReference type="GO" id="GO:0005829">
    <property type="term" value="C:cytosol"/>
    <property type="evidence" value="ECO:0007669"/>
    <property type="project" value="TreeGrafter"/>
</dbReference>
<dbReference type="InterPro" id="IPR002583">
    <property type="entry name" value="Ribosomal_bS20"/>
</dbReference>
<evidence type="ECO:0000256" key="2">
    <source>
        <dbReference type="ARBA" id="ARBA00007634"/>
    </source>
</evidence>
<evidence type="ECO:0000256" key="5">
    <source>
        <dbReference type="ARBA" id="ARBA00022980"/>
    </source>
</evidence>
<dbReference type="HAMAP" id="MF_00500">
    <property type="entry name" value="Ribosomal_bS20"/>
    <property type="match status" value="1"/>
</dbReference>
<dbReference type="PANTHER" id="PTHR33398:SF1">
    <property type="entry name" value="SMALL RIBOSOMAL SUBUNIT PROTEIN BS20C"/>
    <property type="match status" value="1"/>
</dbReference>
<dbReference type="GO" id="GO:0003735">
    <property type="term" value="F:structural constituent of ribosome"/>
    <property type="evidence" value="ECO:0007669"/>
    <property type="project" value="InterPro"/>
</dbReference>
<keyword evidence="6 8" id="KW-0687">Ribonucleoprotein</keyword>
<gene>
    <name evidence="8 9" type="primary">rpsT</name>
    <name evidence="9" type="ORF">HCN83_02765</name>
</gene>
<keyword evidence="10" id="KW-1185">Reference proteome</keyword>
<evidence type="ECO:0000256" key="1">
    <source>
        <dbReference type="ARBA" id="ARBA00003134"/>
    </source>
</evidence>
<comment type="caution">
    <text evidence="9">The sequence shown here is derived from an EMBL/GenBank/DDBJ whole genome shotgun (WGS) entry which is preliminary data.</text>
</comment>
<reference evidence="9 10" key="1">
    <citation type="submission" date="2020-03" db="EMBL/GenBank/DDBJ databases">
        <title>Assessment of the enzymatic potential of alkaline-tolerant lipase obtained from Bacillus luteus H11 (technogenic soil) for the bioremediation of saline soils contaminated with petroleum substances.</title>
        <authorList>
            <person name="Kalwasinska A."/>
        </authorList>
    </citation>
    <scope>NUCLEOTIDE SEQUENCE [LARGE SCALE GENOMIC DNA]</scope>
    <source>
        <strain evidence="9 10">H11</strain>
    </source>
</reference>
<protein>
    <recommendedName>
        <fullName evidence="7 8">Small ribosomal subunit protein bS20</fullName>
    </recommendedName>
</protein>
<dbReference type="GO" id="GO:0006412">
    <property type="term" value="P:translation"/>
    <property type="evidence" value="ECO:0007669"/>
    <property type="project" value="UniProtKB-UniRule"/>
</dbReference>
<dbReference type="Proteomes" id="UP000752012">
    <property type="component" value="Unassembled WGS sequence"/>
</dbReference>
<dbReference type="FunFam" id="1.20.58.110:FF:000001">
    <property type="entry name" value="30S ribosomal protein S20"/>
    <property type="match status" value="1"/>
</dbReference>
<evidence type="ECO:0000313" key="10">
    <source>
        <dbReference type="Proteomes" id="UP000752012"/>
    </source>
</evidence>
<dbReference type="PANTHER" id="PTHR33398">
    <property type="entry name" value="30S RIBOSOMAL PROTEIN S20"/>
    <property type="match status" value="1"/>
</dbReference>
<organism evidence="9 10">
    <name type="scientific">Alkalicoccus luteus</name>
    <dbReference type="NCBI Taxonomy" id="1237094"/>
    <lineage>
        <taxon>Bacteria</taxon>
        <taxon>Bacillati</taxon>
        <taxon>Bacillota</taxon>
        <taxon>Bacilli</taxon>
        <taxon>Bacillales</taxon>
        <taxon>Bacillaceae</taxon>
        <taxon>Alkalicoccus</taxon>
    </lineage>
</organism>
<evidence type="ECO:0000256" key="7">
    <source>
        <dbReference type="ARBA" id="ARBA00035136"/>
    </source>
</evidence>
<accession>A0A969PPD2</accession>
<dbReference type="Gene3D" id="1.20.58.110">
    <property type="entry name" value="Ribosomal protein S20"/>
    <property type="match status" value="1"/>
</dbReference>
<evidence type="ECO:0000256" key="6">
    <source>
        <dbReference type="ARBA" id="ARBA00023274"/>
    </source>
</evidence>
<name>A0A969PPD2_9BACI</name>
<evidence type="ECO:0000313" key="9">
    <source>
        <dbReference type="EMBL" id="NJP36509.1"/>
    </source>
</evidence>
<comment type="function">
    <text evidence="1 8">Binds directly to 16S ribosomal RNA.</text>
</comment>
<keyword evidence="3 8" id="KW-0699">rRNA-binding</keyword>
<keyword evidence="5 8" id="KW-0689">Ribosomal protein</keyword>
<comment type="similarity">
    <text evidence="2 8">Belongs to the bacterial ribosomal protein bS20 family.</text>
</comment>
<dbReference type="Pfam" id="PF01649">
    <property type="entry name" value="Ribosomal_S20p"/>
    <property type="match status" value="1"/>
</dbReference>
<dbReference type="GO" id="GO:0015935">
    <property type="term" value="C:small ribosomal subunit"/>
    <property type="evidence" value="ECO:0007669"/>
    <property type="project" value="TreeGrafter"/>
</dbReference>
<dbReference type="NCBIfam" id="TIGR00029">
    <property type="entry name" value="S20"/>
    <property type="match status" value="1"/>
</dbReference>
<evidence type="ECO:0000256" key="3">
    <source>
        <dbReference type="ARBA" id="ARBA00022730"/>
    </source>
</evidence>
<evidence type="ECO:0000256" key="8">
    <source>
        <dbReference type="HAMAP-Rule" id="MF_00500"/>
    </source>
</evidence>
<keyword evidence="4 8" id="KW-0694">RNA-binding</keyword>
<evidence type="ECO:0000256" key="4">
    <source>
        <dbReference type="ARBA" id="ARBA00022884"/>
    </source>
</evidence>